<name>A0A9N9RM06_9DIPT</name>
<keyword evidence="3" id="KW-0539">Nucleus</keyword>
<reference evidence="9" key="2">
    <citation type="submission" date="2022-10" db="EMBL/GenBank/DDBJ databases">
        <authorList>
            <consortium name="ENA_rothamsted_submissions"/>
            <consortium name="culmorum"/>
            <person name="King R."/>
        </authorList>
    </citation>
    <scope>NUCLEOTIDE SEQUENCE</scope>
</reference>
<proteinExistence type="inferred from homology"/>
<feature type="coiled-coil region" evidence="7">
    <location>
        <begin position="56"/>
        <end position="83"/>
    </location>
</feature>
<reference evidence="9" key="1">
    <citation type="submission" date="2022-01" db="EMBL/GenBank/DDBJ databases">
        <authorList>
            <person name="King R."/>
        </authorList>
    </citation>
    <scope>NUCLEOTIDE SEQUENCE</scope>
</reference>
<evidence type="ECO:0000256" key="5">
    <source>
        <dbReference type="ARBA" id="ARBA00038772"/>
    </source>
</evidence>
<dbReference type="AlphaFoldDB" id="A0A9N9RM06"/>
<keyword evidence="10" id="KW-1185">Reference proteome</keyword>
<dbReference type="InterPro" id="IPR009643">
    <property type="entry name" value="HS1-bd"/>
</dbReference>
<organism evidence="9 10">
    <name type="scientific">Chironomus riparius</name>
    <dbReference type="NCBI Taxonomy" id="315576"/>
    <lineage>
        <taxon>Eukaryota</taxon>
        <taxon>Metazoa</taxon>
        <taxon>Ecdysozoa</taxon>
        <taxon>Arthropoda</taxon>
        <taxon>Hexapoda</taxon>
        <taxon>Insecta</taxon>
        <taxon>Pterygota</taxon>
        <taxon>Neoptera</taxon>
        <taxon>Endopterygota</taxon>
        <taxon>Diptera</taxon>
        <taxon>Nematocera</taxon>
        <taxon>Chironomoidea</taxon>
        <taxon>Chironomidae</taxon>
        <taxon>Chironominae</taxon>
        <taxon>Chironomus</taxon>
    </lineage>
</organism>
<feature type="compositionally biased region" description="Basic and acidic residues" evidence="8">
    <location>
        <begin position="1"/>
        <end position="13"/>
    </location>
</feature>
<dbReference type="GO" id="GO:0070370">
    <property type="term" value="P:cellular heat acclimation"/>
    <property type="evidence" value="ECO:0007669"/>
    <property type="project" value="TreeGrafter"/>
</dbReference>
<dbReference type="PANTHER" id="PTHR19424">
    <property type="entry name" value="HEAT SHOCK FACTOR BINDING PROTEIN 1"/>
    <property type="match status" value="1"/>
</dbReference>
<evidence type="ECO:0000256" key="7">
    <source>
        <dbReference type="SAM" id="Coils"/>
    </source>
</evidence>
<evidence type="ECO:0000256" key="4">
    <source>
        <dbReference type="ARBA" id="ARBA00037689"/>
    </source>
</evidence>
<dbReference type="EMBL" id="OU895877">
    <property type="protein sequence ID" value="CAG9799287.1"/>
    <property type="molecule type" value="Genomic_DNA"/>
</dbReference>
<evidence type="ECO:0000256" key="6">
    <source>
        <dbReference type="ARBA" id="ARBA00039223"/>
    </source>
</evidence>
<comment type="function">
    <text evidence="4">Negative regulator of the heat shock response. Negatively affects HSF1 DNA-binding activity. May have a role in the suppression of the activation of the stress response during the aging process.</text>
</comment>
<comment type="subcellular location">
    <subcellularLocation>
        <location evidence="1">Nucleus</location>
    </subcellularLocation>
</comment>
<protein>
    <recommendedName>
        <fullName evidence="6">Heat shock factor-binding protein 1</fullName>
    </recommendedName>
</protein>
<dbReference type="Gene3D" id="1.20.5.430">
    <property type="match status" value="1"/>
</dbReference>
<dbReference type="Proteomes" id="UP001153620">
    <property type="component" value="Chromosome 1"/>
</dbReference>
<dbReference type="Pfam" id="PF06825">
    <property type="entry name" value="HSBP1"/>
    <property type="match status" value="1"/>
</dbReference>
<dbReference type="OrthoDB" id="4159489at2759"/>
<evidence type="ECO:0000313" key="9">
    <source>
        <dbReference type="EMBL" id="CAG9799287.1"/>
    </source>
</evidence>
<dbReference type="PANTHER" id="PTHR19424:SF0">
    <property type="entry name" value="HEAT SHOCK FACTOR BINDING PROTEIN 1"/>
    <property type="match status" value="1"/>
</dbReference>
<dbReference type="FunFam" id="1.20.5.430:FF:000002">
    <property type="entry name" value="Heat shock factor-binding protein 1"/>
    <property type="match status" value="1"/>
</dbReference>
<dbReference type="GO" id="GO:0005829">
    <property type="term" value="C:cytosol"/>
    <property type="evidence" value="ECO:0007669"/>
    <property type="project" value="TreeGrafter"/>
</dbReference>
<evidence type="ECO:0000256" key="2">
    <source>
        <dbReference type="ARBA" id="ARBA00006349"/>
    </source>
</evidence>
<dbReference type="GO" id="GO:0003714">
    <property type="term" value="F:transcription corepressor activity"/>
    <property type="evidence" value="ECO:0007669"/>
    <property type="project" value="InterPro"/>
</dbReference>
<comment type="similarity">
    <text evidence="2">Belongs to the HSBP1 family.</text>
</comment>
<feature type="region of interest" description="Disordered" evidence="8">
    <location>
        <begin position="1"/>
        <end position="21"/>
    </location>
</feature>
<evidence type="ECO:0000313" key="10">
    <source>
        <dbReference type="Proteomes" id="UP001153620"/>
    </source>
</evidence>
<evidence type="ECO:0000256" key="1">
    <source>
        <dbReference type="ARBA" id="ARBA00004123"/>
    </source>
</evidence>
<evidence type="ECO:0000256" key="3">
    <source>
        <dbReference type="ARBA" id="ARBA00023242"/>
    </source>
</evidence>
<dbReference type="GO" id="GO:0005634">
    <property type="term" value="C:nucleus"/>
    <property type="evidence" value="ECO:0007669"/>
    <property type="project" value="UniProtKB-SubCell"/>
</dbReference>
<gene>
    <name evidence="9" type="ORF">CHIRRI_LOCUS2256</name>
</gene>
<accession>A0A9N9RM06</accession>
<evidence type="ECO:0000256" key="8">
    <source>
        <dbReference type="SAM" id="MobiDB-lite"/>
    </source>
</evidence>
<keyword evidence="7" id="KW-0175">Coiled coil</keyword>
<sequence>MSELKSEIDEMEKTNYSMNSNIDPKNNEELIIYVQNLLQNVQDKFQCMSEQIIGRIDEMGNRIDDLEKSISDLMQQAGVSEQNIDNDTSVGINSNYF</sequence>
<comment type="subunit">
    <text evidence="5">Homohexamer. Associates with heptad repeats of HSF1 trimers and probably also HSF1 monomers, and with HSP70. Association with HSF1 trimers and HSP70 coincides with attenuation of heat shock response and the conversion of HSF1 trimer to monomer.</text>
</comment>